<evidence type="ECO:0000256" key="9">
    <source>
        <dbReference type="SAM" id="Phobius"/>
    </source>
</evidence>
<evidence type="ECO:0000313" key="12">
    <source>
        <dbReference type="Proteomes" id="UP000033047"/>
    </source>
</evidence>
<feature type="domain" description="Histidine kinase" evidence="10">
    <location>
        <begin position="227"/>
        <end position="436"/>
    </location>
</feature>
<dbReference type="PRINTS" id="PR00344">
    <property type="entry name" value="BCTRLSENSOR"/>
</dbReference>
<dbReference type="PANTHER" id="PTHR43065:SF10">
    <property type="entry name" value="PEROXIDE STRESS-ACTIVATED HISTIDINE KINASE MAK3"/>
    <property type="match status" value="1"/>
</dbReference>
<dbReference type="SMART" id="SM00387">
    <property type="entry name" value="HATPase_c"/>
    <property type="match status" value="1"/>
</dbReference>
<evidence type="ECO:0000256" key="2">
    <source>
        <dbReference type="ARBA" id="ARBA00012438"/>
    </source>
</evidence>
<accession>A0A0F5JIK7</accession>
<evidence type="ECO:0000256" key="8">
    <source>
        <dbReference type="ARBA" id="ARBA00023012"/>
    </source>
</evidence>
<feature type="transmembrane region" description="Helical" evidence="9">
    <location>
        <begin position="31"/>
        <end position="51"/>
    </location>
</feature>
<feature type="transmembrane region" description="Helical" evidence="9">
    <location>
        <begin position="5"/>
        <end position="25"/>
    </location>
</feature>
<dbReference type="InterPro" id="IPR036890">
    <property type="entry name" value="HATPase_C_sf"/>
</dbReference>
<keyword evidence="9" id="KW-1133">Transmembrane helix</keyword>
<keyword evidence="4" id="KW-0808">Transferase</keyword>
<evidence type="ECO:0000256" key="6">
    <source>
        <dbReference type="ARBA" id="ARBA00022777"/>
    </source>
</evidence>
<name>A0A0F5JIK7_9BACT</name>
<comment type="caution">
    <text evidence="11">The sequence shown here is derived from an EMBL/GenBank/DDBJ whole genome shotgun (WGS) entry which is preliminary data.</text>
</comment>
<dbReference type="Pfam" id="PF00989">
    <property type="entry name" value="PAS"/>
    <property type="match status" value="1"/>
</dbReference>
<evidence type="ECO:0000259" key="10">
    <source>
        <dbReference type="PROSITE" id="PS50109"/>
    </source>
</evidence>
<comment type="catalytic activity">
    <reaction evidence="1">
        <text>ATP + protein L-histidine = ADP + protein N-phospho-L-histidine.</text>
        <dbReference type="EC" id="2.7.13.3"/>
    </reaction>
</comment>
<evidence type="ECO:0000256" key="5">
    <source>
        <dbReference type="ARBA" id="ARBA00022741"/>
    </source>
</evidence>
<keyword evidence="6" id="KW-0418">Kinase</keyword>
<dbReference type="EC" id="2.7.13.3" evidence="2"/>
<dbReference type="GO" id="GO:0004673">
    <property type="term" value="F:protein histidine kinase activity"/>
    <property type="evidence" value="ECO:0007669"/>
    <property type="project" value="UniProtKB-EC"/>
</dbReference>
<keyword evidence="3" id="KW-0597">Phosphoprotein</keyword>
<dbReference type="GO" id="GO:0000160">
    <property type="term" value="P:phosphorelay signal transduction system"/>
    <property type="evidence" value="ECO:0007669"/>
    <property type="project" value="UniProtKB-KW"/>
</dbReference>
<keyword evidence="9" id="KW-0472">Membrane</keyword>
<dbReference type="PROSITE" id="PS50109">
    <property type="entry name" value="HIS_KIN"/>
    <property type="match status" value="1"/>
</dbReference>
<dbReference type="PATRIC" id="fig|927665.4.peg.1102"/>
<keyword evidence="9" id="KW-0812">Transmembrane</keyword>
<keyword evidence="8" id="KW-0902">Two-component regulatory system</keyword>
<gene>
    <name evidence="11" type="ORF">HMPREF1535_01077</name>
</gene>
<dbReference type="HOGENOM" id="CLU_000445_114_4_10"/>
<evidence type="ECO:0000256" key="3">
    <source>
        <dbReference type="ARBA" id="ARBA00022553"/>
    </source>
</evidence>
<dbReference type="GO" id="GO:0005524">
    <property type="term" value="F:ATP binding"/>
    <property type="evidence" value="ECO:0007669"/>
    <property type="project" value="UniProtKB-KW"/>
</dbReference>
<keyword evidence="5" id="KW-0547">Nucleotide-binding</keyword>
<keyword evidence="7" id="KW-0067">ATP-binding</keyword>
<dbReference type="InterPro" id="IPR013767">
    <property type="entry name" value="PAS_fold"/>
</dbReference>
<dbReference type="EMBL" id="AQHV01000008">
    <property type="protein sequence ID" value="KKB57631.1"/>
    <property type="molecule type" value="Genomic_DNA"/>
</dbReference>
<dbReference type="GO" id="GO:0006355">
    <property type="term" value="P:regulation of DNA-templated transcription"/>
    <property type="evidence" value="ECO:0007669"/>
    <property type="project" value="InterPro"/>
</dbReference>
<evidence type="ECO:0000256" key="4">
    <source>
        <dbReference type="ARBA" id="ARBA00022679"/>
    </source>
</evidence>
<dbReference type="PROSITE" id="PS51257">
    <property type="entry name" value="PROKAR_LIPOPROTEIN"/>
    <property type="match status" value="1"/>
</dbReference>
<dbReference type="InterPro" id="IPR035965">
    <property type="entry name" value="PAS-like_dom_sf"/>
</dbReference>
<dbReference type="AlphaFoldDB" id="A0A0F5JIK7"/>
<dbReference type="SUPFAM" id="SSF55785">
    <property type="entry name" value="PYP-like sensor domain (PAS domain)"/>
    <property type="match status" value="1"/>
</dbReference>
<dbReference type="Gene3D" id="3.30.565.10">
    <property type="entry name" value="Histidine kinase-like ATPase, C-terminal domain"/>
    <property type="match status" value="1"/>
</dbReference>
<evidence type="ECO:0000313" key="11">
    <source>
        <dbReference type="EMBL" id="KKB57631.1"/>
    </source>
</evidence>
<dbReference type="RefSeq" id="WP_010801718.1">
    <property type="nucleotide sequence ID" value="NZ_KQ033912.1"/>
</dbReference>
<dbReference type="Pfam" id="PF02518">
    <property type="entry name" value="HATPase_c"/>
    <property type="match status" value="1"/>
</dbReference>
<dbReference type="Proteomes" id="UP000033047">
    <property type="component" value="Unassembled WGS sequence"/>
</dbReference>
<dbReference type="SUPFAM" id="SSF55874">
    <property type="entry name" value="ATPase domain of HSP90 chaperone/DNA topoisomerase II/histidine kinase"/>
    <property type="match status" value="1"/>
</dbReference>
<dbReference type="STRING" id="927665.HMPREF1535_01077"/>
<reference evidence="11 12" key="1">
    <citation type="submission" date="2013-04" db="EMBL/GenBank/DDBJ databases">
        <title>The Genome Sequence of Parabacteroides goldsteinii DSM 19448.</title>
        <authorList>
            <consortium name="The Broad Institute Genomics Platform"/>
            <person name="Earl A."/>
            <person name="Ward D."/>
            <person name="Feldgarden M."/>
            <person name="Gevers D."/>
            <person name="Martens E."/>
            <person name="Sakamoto M."/>
            <person name="Benno Y."/>
            <person name="Song Y."/>
            <person name="Liu C."/>
            <person name="Lee J."/>
            <person name="Bolanos M."/>
            <person name="Vaisanen M.L."/>
            <person name="Finegold S.M."/>
            <person name="Walker B."/>
            <person name="Young S."/>
            <person name="Zeng Q."/>
            <person name="Gargeya S."/>
            <person name="Fitzgerald M."/>
            <person name="Haas B."/>
            <person name="Abouelleil A."/>
            <person name="Allen A.W."/>
            <person name="Alvarado L."/>
            <person name="Arachchi H.M."/>
            <person name="Berlin A.M."/>
            <person name="Chapman S.B."/>
            <person name="Gainer-Dewar J."/>
            <person name="Goldberg J."/>
            <person name="Griggs A."/>
            <person name="Gujja S."/>
            <person name="Hansen M."/>
            <person name="Howarth C."/>
            <person name="Imamovic A."/>
            <person name="Ireland A."/>
            <person name="Larimer J."/>
            <person name="McCowan C."/>
            <person name="Murphy C."/>
            <person name="Pearson M."/>
            <person name="Poon T.W."/>
            <person name="Priest M."/>
            <person name="Roberts A."/>
            <person name="Saif S."/>
            <person name="Shea T."/>
            <person name="Sisk P."/>
            <person name="Sykes S."/>
            <person name="Wortman J."/>
            <person name="Nusbaum C."/>
            <person name="Birren B."/>
        </authorList>
    </citation>
    <scope>NUCLEOTIDE SEQUENCE [LARGE SCALE GENOMIC DNA]</scope>
    <source>
        <strain evidence="11 12">DSM 19448</strain>
    </source>
</reference>
<sequence length="440" mass="49975">MKSKWIFWTITAFIACISSGIGFVLFRNEPIPFWVIQCIAILSLLLATFIYHKLVKPYHILLSGMQLLKDQDFSTHLRLVKNKDANELIGIFNRMISQLRSERLAVREKNQFLDLLIHASPQGIIILNFDKQIVEVNPSGLKLLNISDISEIKGKTFNDSTFELAPALGQLKQGDDMMVRNSVNKVYRCIRSSFIDQGFNHPFILIEEITHELLKIEKDSYERIIRMMSHEVNNSVGAIGSTLNVVADIFKQDGSNKWEYVLPAIEASFDRCGHLASFISNLAQVIRIPEPTFSLISLNEQARSVYSLTSIECRQRNIELSLSLTDNDQYIHVDGIQFEQVLVNIIKNAYEAIGENGRIKISTHHSPLSIIIEDNGPGISEEAKQKLFTPFFTTKSSGQGIGLMFVREVLTNHRCRFSLSTEEGYTRFKIFFPTADGTYS</sequence>
<organism evidence="11 12">
    <name type="scientific">Parabacteroides goldsteinii DSM 19448 = WAL 12034</name>
    <dbReference type="NCBI Taxonomy" id="927665"/>
    <lineage>
        <taxon>Bacteria</taxon>
        <taxon>Pseudomonadati</taxon>
        <taxon>Bacteroidota</taxon>
        <taxon>Bacteroidia</taxon>
        <taxon>Bacteroidales</taxon>
        <taxon>Tannerellaceae</taxon>
        <taxon>Parabacteroides</taxon>
    </lineage>
</organism>
<dbReference type="InterPro" id="IPR003594">
    <property type="entry name" value="HATPase_dom"/>
</dbReference>
<evidence type="ECO:0000256" key="7">
    <source>
        <dbReference type="ARBA" id="ARBA00022840"/>
    </source>
</evidence>
<dbReference type="Gene3D" id="3.30.450.20">
    <property type="entry name" value="PAS domain"/>
    <property type="match status" value="1"/>
</dbReference>
<dbReference type="SMART" id="SM00091">
    <property type="entry name" value="PAS"/>
    <property type="match status" value="1"/>
</dbReference>
<dbReference type="PANTHER" id="PTHR43065">
    <property type="entry name" value="SENSOR HISTIDINE KINASE"/>
    <property type="match status" value="1"/>
</dbReference>
<dbReference type="InterPro" id="IPR004358">
    <property type="entry name" value="Sig_transdc_His_kin-like_C"/>
</dbReference>
<dbReference type="InterPro" id="IPR000014">
    <property type="entry name" value="PAS"/>
</dbReference>
<proteinExistence type="predicted"/>
<evidence type="ECO:0000256" key="1">
    <source>
        <dbReference type="ARBA" id="ARBA00000085"/>
    </source>
</evidence>
<protein>
    <recommendedName>
        <fullName evidence="2">histidine kinase</fullName>
        <ecNumber evidence="2">2.7.13.3</ecNumber>
    </recommendedName>
</protein>
<dbReference type="InterPro" id="IPR005467">
    <property type="entry name" value="His_kinase_dom"/>
</dbReference>